<sequence>MNWLLKGNNVDSLTFADGDINSTDSYTYIPEDISNLLLVCQFDDAALILDLLHRLFSRDLNGQKLTVGMTELLERLWPIASWLIMSCICY</sequence>
<name>A0AAD5QWF1_PARTN</name>
<organism evidence="1 2">
    <name type="scientific">Parelaphostrongylus tenuis</name>
    <name type="common">Meningeal worm</name>
    <dbReference type="NCBI Taxonomy" id="148309"/>
    <lineage>
        <taxon>Eukaryota</taxon>
        <taxon>Metazoa</taxon>
        <taxon>Ecdysozoa</taxon>
        <taxon>Nematoda</taxon>
        <taxon>Chromadorea</taxon>
        <taxon>Rhabditida</taxon>
        <taxon>Rhabditina</taxon>
        <taxon>Rhabditomorpha</taxon>
        <taxon>Strongyloidea</taxon>
        <taxon>Metastrongylidae</taxon>
        <taxon>Parelaphostrongylus</taxon>
    </lineage>
</organism>
<keyword evidence="2" id="KW-1185">Reference proteome</keyword>
<comment type="caution">
    <text evidence="1">The sequence shown here is derived from an EMBL/GenBank/DDBJ whole genome shotgun (WGS) entry which is preliminary data.</text>
</comment>
<dbReference type="Proteomes" id="UP001196413">
    <property type="component" value="Unassembled WGS sequence"/>
</dbReference>
<dbReference type="AlphaFoldDB" id="A0AAD5QWF1"/>
<gene>
    <name evidence="1" type="ORF">KIN20_025073</name>
</gene>
<dbReference type="EMBL" id="JAHQIW010005093">
    <property type="protein sequence ID" value="KAJ1364885.1"/>
    <property type="molecule type" value="Genomic_DNA"/>
</dbReference>
<evidence type="ECO:0000313" key="2">
    <source>
        <dbReference type="Proteomes" id="UP001196413"/>
    </source>
</evidence>
<evidence type="ECO:0000313" key="1">
    <source>
        <dbReference type="EMBL" id="KAJ1364885.1"/>
    </source>
</evidence>
<accession>A0AAD5QWF1</accession>
<protein>
    <submittedName>
        <fullName evidence="1">Uncharacterized protein</fullName>
    </submittedName>
</protein>
<reference evidence="1" key="1">
    <citation type="submission" date="2021-06" db="EMBL/GenBank/DDBJ databases">
        <title>Parelaphostrongylus tenuis whole genome reference sequence.</title>
        <authorList>
            <person name="Garwood T.J."/>
            <person name="Larsen P.A."/>
            <person name="Fountain-Jones N.M."/>
            <person name="Garbe J.R."/>
            <person name="Macchietto M.G."/>
            <person name="Kania S.A."/>
            <person name="Gerhold R.W."/>
            <person name="Richards J.E."/>
            <person name="Wolf T.M."/>
        </authorList>
    </citation>
    <scope>NUCLEOTIDE SEQUENCE</scope>
    <source>
        <strain evidence="1">MNPRO001-30</strain>
        <tissue evidence="1">Meninges</tissue>
    </source>
</reference>
<proteinExistence type="predicted"/>